<feature type="transmembrane region" description="Helical" evidence="5">
    <location>
        <begin position="224"/>
        <end position="243"/>
    </location>
</feature>
<feature type="transmembrane region" description="Helical" evidence="5">
    <location>
        <begin position="32"/>
        <end position="53"/>
    </location>
</feature>
<evidence type="ECO:0000313" key="8">
    <source>
        <dbReference type="Proteomes" id="UP000756132"/>
    </source>
</evidence>
<proteinExistence type="predicted"/>
<accession>A0A9Q8LDH7</accession>
<evidence type="ECO:0000313" key="7">
    <source>
        <dbReference type="EMBL" id="UJO15379.1"/>
    </source>
</evidence>
<feature type="transmembrane region" description="Helical" evidence="5">
    <location>
        <begin position="263"/>
        <end position="281"/>
    </location>
</feature>
<evidence type="ECO:0000256" key="5">
    <source>
        <dbReference type="SAM" id="Phobius"/>
    </source>
</evidence>
<keyword evidence="2 5" id="KW-0812">Transmembrane</keyword>
<dbReference type="PANTHER" id="PTHR23501">
    <property type="entry name" value="MAJOR FACILITATOR SUPERFAMILY"/>
    <property type="match status" value="1"/>
</dbReference>
<dbReference type="PROSITE" id="PS50850">
    <property type="entry name" value="MFS"/>
    <property type="match status" value="1"/>
</dbReference>
<dbReference type="EMBL" id="CP090165">
    <property type="protein sequence ID" value="UJO15379.1"/>
    <property type="molecule type" value="Genomic_DNA"/>
</dbReference>
<evidence type="ECO:0000256" key="3">
    <source>
        <dbReference type="ARBA" id="ARBA00022989"/>
    </source>
</evidence>
<protein>
    <submittedName>
        <fullName evidence="7">MFS-type transporter ucsD</fullName>
    </submittedName>
</protein>
<comment type="subcellular location">
    <subcellularLocation>
        <location evidence="1">Membrane</location>
        <topology evidence="1">Multi-pass membrane protein</topology>
    </subcellularLocation>
</comment>
<dbReference type="InterPro" id="IPR036259">
    <property type="entry name" value="MFS_trans_sf"/>
</dbReference>
<dbReference type="Gene3D" id="1.20.1250.20">
    <property type="entry name" value="MFS general substrate transporter like domains"/>
    <property type="match status" value="1"/>
</dbReference>
<dbReference type="Proteomes" id="UP000756132">
    <property type="component" value="Chromosome 3"/>
</dbReference>
<reference evidence="7" key="1">
    <citation type="submission" date="2021-12" db="EMBL/GenBank/DDBJ databases">
        <authorList>
            <person name="Zaccaron A."/>
            <person name="Stergiopoulos I."/>
        </authorList>
    </citation>
    <scope>NUCLEOTIDE SEQUENCE</scope>
    <source>
        <strain evidence="7">Race5_Kim</strain>
    </source>
</reference>
<dbReference type="SUPFAM" id="SSF103473">
    <property type="entry name" value="MFS general substrate transporter"/>
    <property type="match status" value="1"/>
</dbReference>
<feature type="transmembrane region" description="Helical" evidence="5">
    <location>
        <begin position="7"/>
        <end position="26"/>
    </location>
</feature>
<dbReference type="RefSeq" id="XP_047759745.1">
    <property type="nucleotide sequence ID" value="XM_047907718.1"/>
</dbReference>
<evidence type="ECO:0000256" key="2">
    <source>
        <dbReference type="ARBA" id="ARBA00022692"/>
    </source>
</evidence>
<dbReference type="PANTHER" id="PTHR23501:SF33">
    <property type="entry name" value="MAJOR FACILITATOR SUPERFAMILY (MFS) PROFILE DOMAIN-CONTAINING PROTEIN"/>
    <property type="match status" value="1"/>
</dbReference>
<dbReference type="AlphaFoldDB" id="A0A9Q8LDH7"/>
<dbReference type="InterPro" id="IPR020846">
    <property type="entry name" value="MFS_dom"/>
</dbReference>
<keyword evidence="4 5" id="KW-0472">Membrane</keyword>
<dbReference type="GO" id="GO:0000329">
    <property type="term" value="C:fungal-type vacuole membrane"/>
    <property type="evidence" value="ECO:0007669"/>
    <property type="project" value="TreeGrafter"/>
</dbReference>
<dbReference type="GeneID" id="71988448"/>
<feature type="transmembrane region" description="Helical" evidence="5">
    <location>
        <begin position="184"/>
        <end position="203"/>
    </location>
</feature>
<reference evidence="7" key="2">
    <citation type="journal article" date="2022" name="Microb. Genom.">
        <title>A chromosome-scale genome assembly of the tomato pathogen Cladosporium fulvum reveals a compartmentalized genome architecture and the presence of a dispensable chromosome.</title>
        <authorList>
            <person name="Zaccaron A.Z."/>
            <person name="Chen L.H."/>
            <person name="Samaras A."/>
            <person name="Stergiopoulos I."/>
        </authorList>
    </citation>
    <scope>NUCLEOTIDE SEQUENCE</scope>
    <source>
        <strain evidence="7">Race5_Kim</strain>
    </source>
</reference>
<dbReference type="KEGG" id="ffu:CLAFUR5_08570"/>
<evidence type="ECO:0000256" key="1">
    <source>
        <dbReference type="ARBA" id="ARBA00004141"/>
    </source>
</evidence>
<feature type="transmembrane region" description="Helical" evidence="5">
    <location>
        <begin position="93"/>
        <end position="115"/>
    </location>
</feature>
<keyword evidence="8" id="KW-1185">Reference proteome</keyword>
<dbReference type="InterPro" id="IPR011701">
    <property type="entry name" value="MFS"/>
</dbReference>
<keyword evidence="3 5" id="KW-1133">Transmembrane helix</keyword>
<dbReference type="Pfam" id="PF07690">
    <property type="entry name" value="MFS_1"/>
    <property type="match status" value="1"/>
</dbReference>
<organism evidence="7 8">
    <name type="scientific">Passalora fulva</name>
    <name type="common">Tomato leaf mold</name>
    <name type="synonym">Cladosporium fulvum</name>
    <dbReference type="NCBI Taxonomy" id="5499"/>
    <lineage>
        <taxon>Eukaryota</taxon>
        <taxon>Fungi</taxon>
        <taxon>Dikarya</taxon>
        <taxon>Ascomycota</taxon>
        <taxon>Pezizomycotina</taxon>
        <taxon>Dothideomycetes</taxon>
        <taxon>Dothideomycetidae</taxon>
        <taxon>Mycosphaerellales</taxon>
        <taxon>Mycosphaerellaceae</taxon>
        <taxon>Fulvia</taxon>
    </lineage>
</organism>
<gene>
    <name evidence="7" type="ORF">CLAFUR5_08570</name>
</gene>
<feature type="domain" description="Major facilitator superfamily (MFS) profile" evidence="6">
    <location>
        <begin position="1"/>
        <end position="297"/>
    </location>
</feature>
<dbReference type="OrthoDB" id="6770063at2759"/>
<evidence type="ECO:0000256" key="4">
    <source>
        <dbReference type="ARBA" id="ARBA00023136"/>
    </source>
</evidence>
<evidence type="ECO:0000259" key="6">
    <source>
        <dbReference type="PROSITE" id="PS50850"/>
    </source>
</evidence>
<name>A0A9Q8LDH7_PASFU</name>
<dbReference type="GO" id="GO:0015174">
    <property type="term" value="F:basic amino acid transmembrane transporter activity"/>
    <property type="evidence" value="ECO:0007669"/>
    <property type="project" value="TreeGrafter"/>
</dbReference>
<sequence length="297" mass="31202">MIGRKRLLLISYVVFSLAAMVCGLAPHFSVFVVGRALAGVGGSGMIAMVNLIVSDLVGLKELAGYRGWFQAAMATGRLCGGPVGGFFMERVGWRVVFVAQMPISILAAGACAVLIPSKAPTLGSDGDAADGAQEAKSGTVHCRDVIWLLVQKVDIGGSSLLVCTITMGLISLNLLGDGYTFHDIQASGTLGLCLMCGGLLFAVERYLVAKPMLSRRLLSDDIVVGVYAINILGMIAQSSLTFILPLEQRILNSSTADRTGLQLLPLVAGSIGGSIAAGILIKRFVLILNSRLQVFRC</sequence>